<dbReference type="EMBL" id="JASJOS010000028">
    <property type="protein sequence ID" value="MDJ1486145.1"/>
    <property type="molecule type" value="Genomic_DNA"/>
</dbReference>
<accession>A0AAE3QZT1</accession>
<comment type="caution">
    <text evidence="1">The sequence shown here is derived from an EMBL/GenBank/DDBJ whole genome shotgun (WGS) entry which is preliminary data.</text>
</comment>
<proteinExistence type="predicted"/>
<name>A0AAE3QZT1_9BACT</name>
<dbReference type="Proteomes" id="UP001241110">
    <property type="component" value="Unassembled WGS sequence"/>
</dbReference>
<reference evidence="1" key="1">
    <citation type="submission" date="2023-05" db="EMBL/GenBank/DDBJ databases">
        <authorList>
            <person name="Zhang X."/>
        </authorList>
    </citation>
    <scope>NUCLEOTIDE SEQUENCE</scope>
    <source>
        <strain evidence="1">YF14B1</strain>
    </source>
</reference>
<protein>
    <submittedName>
        <fullName evidence="1">Uncharacterized protein</fullName>
    </submittedName>
</protein>
<dbReference type="RefSeq" id="WP_313989524.1">
    <property type="nucleotide sequence ID" value="NZ_JASJOS010000028.1"/>
</dbReference>
<evidence type="ECO:0000313" key="2">
    <source>
        <dbReference type="Proteomes" id="UP001241110"/>
    </source>
</evidence>
<organism evidence="1 2">
    <name type="scientific">Xanthocytophaga flava</name>
    <dbReference type="NCBI Taxonomy" id="3048013"/>
    <lineage>
        <taxon>Bacteria</taxon>
        <taxon>Pseudomonadati</taxon>
        <taxon>Bacteroidota</taxon>
        <taxon>Cytophagia</taxon>
        <taxon>Cytophagales</taxon>
        <taxon>Rhodocytophagaceae</taxon>
        <taxon>Xanthocytophaga</taxon>
    </lineage>
</organism>
<dbReference type="AlphaFoldDB" id="A0AAE3QZT1"/>
<sequence>MITFEKNISQQLPYNRENYIAYFNDQNDDLDRNVIWYGVSLQQADIKDQKLYQVSEQIVVNSVNRLENAFKEIVSEFDQVLPWIINHDDKDLPWFNTENSRLPHLRDIFKQNNIPSSFIGCLVFDKEDLVNLAHELITYPYDLLSKLSYKTLDVSHTKLPFIIKLTGHLTLDIVSTDKALVTKIVNDDTFDSFLKILYRSRE</sequence>
<gene>
    <name evidence="1" type="ORF">QNI16_37025</name>
</gene>
<evidence type="ECO:0000313" key="1">
    <source>
        <dbReference type="EMBL" id="MDJ1486145.1"/>
    </source>
</evidence>